<evidence type="ECO:0000313" key="1">
    <source>
        <dbReference type="EMBL" id="KKN27595.1"/>
    </source>
</evidence>
<reference evidence="1" key="1">
    <citation type="journal article" date="2015" name="Nature">
        <title>Complex archaea that bridge the gap between prokaryotes and eukaryotes.</title>
        <authorList>
            <person name="Spang A."/>
            <person name="Saw J.H."/>
            <person name="Jorgensen S.L."/>
            <person name="Zaremba-Niedzwiedzka K."/>
            <person name="Martijn J."/>
            <person name="Lind A.E."/>
            <person name="van Eijk R."/>
            <person name="Schleper C."/>
            <person name="Guy L."/>
            <person name="Ettema T.J."/>
        </authorList>
    </citation>
    <scope>NUCLEOTIDE SEQUENCE</scope>
</reference>
<feature type="non-terminal residue" evidence="1">
    <location>
        <position position="217"/>
    </location>
</feature>
<dbReference type="AlphaFoldDB" id="A0A0F9P6T1"/>
<comment type="caution">
    <text evidence="1">The sequence shown here is derived from an EMBL/GenBank/DDBJ whole genome shotgun (WGS) entry which is preliminary data.</text>
</comment>
<sequence>MQDLYKVLNFLFFFILISSVVIAENLVESYNDPITFSVGDLRWCRLFGTCEIDTLIVRNLTIDNGSVTFINKTVININVTGEMIIGGSLVVDNITVEDILALTDEINMRNDVNYNKNNLNNASNITADNFFGLANNSDNLDGINSSQFLRSDINDTLEAYYLYPNGTNPLLLNHLVNKEFVELAVAGLEIDYFFTNATSDISGYFVLNNTDRNVSET</sequence>
<name>A0A0F9P6T1_9ZZZZ</name>
<organism evidence="1">
    <name type="scientific">marine sediment metagenome</name>
    <dbReference type="NCBI Taxonomy" id="412755"/>
    <lineage>
        <taxon>unclassified sequences</taxon>
        <taxon>metagenomes</taxon>
        <taxon>ecological metagenomes</taxon>
    </lineage>
</organism>
<accession>A0A0F9P6T1</accession>
<gene>
    <name evidence="1" type="ORF">LCGC14_0862820</name>
</gene>
<dbReference type="EMBL" id="LAZR01002622">
    <property type="protein sequence ID" value="KKN27595.1"/>
    <property type="molecule type" value="Genomic_DNA"/>
</dbReference>
<proteinExistence type="predicted"/>
<protein>
    <submittedName>
        <fullName evidence="1">Uncharacterized protein</fullName>
    </submittedName>
</protein>